<evidence type="ECO:0000313" key="3">
    <source>
        <dbReference type="EMBL" id="BAF58743.1"/>
    </source>
</evidence>
<feature type="domain" description="Putative amidase" evidence="2">
    <location>
        <begin position="202"/>
        <end position="374"/>
    </location>
</feature>
<dbReference type="PANTHER" id="PTHR40032">
    <property type="entry name" value="EXPORTED PROTEIN-RELATED"/>
    <property type="match status" value="1"/>
</dbReference>
<dbReference type="HOGENOM" id="CLU_046705_0_0_9"/>
<dbReference type="AlphaFoldDB" id="A5D4V6"/>
<dbReference type="Proteomes" id="UP000006556">
    <property type="component" value="Chromosome"/>
</dbReference>
<reference evidence="4" key="1">
    <citation type="journal article" date="2008" name="Genome Res.">
        <title>The genome of Pelotomaculum thermopropionicum reveals niche-associated evolution in anaerobic microbiota.</title>
        <authorList>
            <person name="Kosaka T."/>
            <person name="Kato S."/>
            <person name="Shimoyama T."/>
            <person name="Ishii S."/>
            <person name="Abe T."/>
            <person name="Watanabe K."/>
        </authorList>
    </citation>
    <scope>NUCLEOTIDE SEQUENCE [LARGE SCALE GENOMIC DNA]</scope>
    <source>
        <strain evidence="4">DSM 13744 / JCM 10971 / SI</strain>
    </source>
</reference>
<dbReference type="Gene3D" id="3.90.1720.10">
    <property type="entry name" value="endopeptidase domain like (from Nostoc punctiforme)"/>
    <property type="match status" value="1"/>
</dbReference>
<keyword evidence="1" id="KW-0732">Signal</keyword>
<dbReference type="EMBL" id="AP009389">
    <property type="protein sequence ID" value="BAF58743.1"/>
    <property type="molecule type" value="Genomic_DNA"/>
</dbReference>
<dbReference type="PANTHER" id="PTHR40032:SF1">
    <property type="entry name" value="EXPORTED PROTEIN"/>
    <property type="match status" value="1"/>
</dbReference>
<feature type="signal peptide" evidence="1">
    <location>
        <begin position="1"/>
        <end position="27"/>
    </location>
</feature>
<dbReference type="KEGG" id="pth:PTH_0562"/>
<feature type="chain" id="PRO_5002679178" evidence="1">
    <location>
        <begin position="28"/>
        <end position="380"/>
    </location>
</feature>
<dbReference type="eggNOG" id="COG3170">
    <property type="taxonomic scope" value="Bacteria"/>
</dbReference>
<evidence type="ECO:0000256" key="1">
    <source>
        <dbReference type="SAM" id="SignalP"/>
    </source>
</evidence>
<keyword evidence="4" id="KW-1185">Reference proteome</keyword>
<proteinExistence type="predicted"/>
<organism evidence="3 4">
    <name type="scientific">Pelotomaculum thermopropionicum (strain DSM 13744 / JCM 10971 / SI)</name>
    <dbReference type="NCBI Taxonomy" id="370438"/>
    <lineage>
        <taxon>Bacteria</taxon>
        <taxon>Bacillati</taxon>
        <taxon>Bacillota</taxon>
        <taxon>Clostridia</taxon>
        <taxon>Eubacteriales</taxon>
        <taxon>Desulfotomaculaceae</taxon>
        <taxon>Pelotomaculum</taxon>
    </lineage>
</organism>
<sequence>MAFKKVMTALFLILVAAGGLKASCCKAAGKPSLNNELLARAGEIFTARARAIITDADPAPALACYDTSGLLGRWALAHEQARLNYIQLWAKKRGVRITEAGSSLRIPWLQVQGNTAELVVHQTLQLGYVYPDDPYVNYFGIGTRHWMKLALKDGRWLIQQDFYIDGLGENLSSPDPTPADGSALIGVPDKSPPAQGDQPVIYDREGAVRYADEYAGLAWGAGNDHNYNPRYRNFNDRGGDCTNFVSQCLGDAQGGKIPMDGIWYYDYRENSGSQAWVRAESFGDWLVYSGRGRRIAGGTFPELNQPSAAFPRGAVRELRIGDVIGYGKRAYSEHLAIVVGHDSKGYPLVNAHNVDRFHCPWDMGCDKTTFFHLYSIYDKR</sequence>
<dbReference type="InterPro" id="IPR024301">
    <property type="entry name" value="Amidase_6"/>
</dbReference>
<evidence type="ECO:0000259" key="2">
    <source>
        <dbReference type="Pfam" id="PF12671"/>
    </source>
</evidence>
<dbReference type="Pfam" id="PF12671">
    <property type="entry name" value="Amidase_6"/>
    <property type="match status" value="1"/>
</dbReference>
<evidence type="ECO:0000313" key="4">
    <source>
        <dbReference type="Proteomes" id="UP000006556"/>
    </source>
</evidence>
<name>A5D4V6_PELTS</name>
<dbReference type="STRING" id="370438.PTH_0562"/>
<gene>
    <name evidence="3" type="ordered locus">PTH_0562</name>
</gene>
<protein>
    <submittedName>
        <fullName evidence="3">Hypothetical membrane protein</fullName>
    </submittedName>
</protein>
<accession>A5D4V6</accession>